<evidence type="ECO:0000256" key="12">
    <source>
        <dbReference type="SAM" id="MobiDB-lite"/>
    </source>
</evidence>
<evidence type="ECO:0000256" key="2">
    <source>
        <dbReference type="ARBA" id="ARBA00007395"/>
    </source>
</evidence>
<evidence type="ECO:0000256" key="5">
    <source>
        <dbReference type="ARBA" id="ARBA00022617"/>
    </source>
</evidence>
<comment type="similarity">
    <text evidence="2">Belongs to the NapC/NirT/NrfH family.</text>
</comment>
<proteinExistence type="inferred from homology"/>
<evidence type="ECO:0000256" key="10">
    <source>
        <dbReference type="ARBA" id="ARBA00023004"/>
    </source>
</evidence>
<keyword evidence="15" id="KW-0560">Oxidoreductase</keyword>
<evidence type="ECO:0000256" key="4">
    <source>
        <dbReference type="ARBA" id="ARBA00022475"/>
    </source>
</evidence>
<keyword evidence="3" id="KW-0813">Transport</keyword>
<evidence type="ECO:0000256" key="6">
    <source>
        <dbReference type="ARBA" id="ARBA00022692"/>
    </source>
</evidence>
<organism evidence="15 16">
    <name type="scientific">Desulfitobacterium dichloroeliminans (strain LMG P-21439 / DCA1)</name>
    <dbReference type="NCBI Taxonomy" id="871963"/>
    <lineage>
        <taxon>Bacteria</taxon>
        <taxon>Bacillati</taxon>
        <taxon>Bacillota</taxon>
        <taxon>Clostridia</taxon>
        <taxon>Eubacteriales</taxon>
        <taxon>Desulfitobacteriaceae</taxon>
        <taxon>Desulfitobacterium</taxon>
    </lineage>
</organism>
<dbReference type="NCBIfam" id="TIGR03153">
    <property type="entry name" value="cytochr_NrfH"/>
    <property type="match status" value="1"/>
</dbReference>
<keyword evidence="8" id="KW-0249">Electron transport</keyword>
<evidence type="ECO:0000259" key="14">
    <source>
        <dbReference type="Pfam" id="PF03264"/>
    </source>
</evidence>
<name>L0FBM5_DESDL</name>
<keyword evidence="10" id="KW-0408">Iron</keyword>
<dbReference type="HOGENOM" id="CLU_096753_0_1_9"/>
<dbReference type="Pfam" id="PF03264">
    <property type="entry name" value="Cytochrom_NNT"/>
    <property type="match status" value="1"/>
</dbReference>
<dbReference type="GO" id="GO:0009061">
    <property type="term" value="P:anaerobic respiration"/>
    <property type="evidence" value="ECO:0007669"/>
    <property type="project" value="TreeGrafter"/>
</dbReference>
<dbReference type="EC" id="1.10.2.-" evidence="15"/>
<dbReference type="InterPro" id="IPR017571">
    <property type="entry name" value="NrfH"/>
</dbReference>
<keyword evidence="7" id="KW-0479">Metal-binding</keyword>
<feature type="region of interest" description="Disordered" evidence="12">
    <location>
        <begin position="1"/>
        <end position="20"/>
    </location>
</feature>
<evidence type="ECO:0000256" key="9">
    <source>
        <dbReference type="ARBA" id="ARBA00022989"/>
    </source>
</evidence>
<dbReference type="SUPFAM" id="SSF48695">
    <property type="entry name" value="Multiheme cytochromes"/>
    <property type="match status" value="1"/>
</dbReference>
<dbReference type="Gene3D" id="1.10.3820.10">
    <property type="entry name" value="Di-heme elbow motif domain"/>
    <property type="match status" value="1"/>
</dbReference>
<dbReference type="GO" id="GO:0046872">
    <property type="term" value="F:metal ion binding"/>
    <property type="evidence" value="ECO:0007669"/>
    <property type="project" value="UniProtKB-KW"/>
</dbReference>
<dbReference type="GO" id="GO:0009055">
    <property type="term" value="F:electron transfer activity"/>
    <property type="evidence" value="ECO:0007669"/>
    <property type="project" value="TreeGrafter"/>
</dbReference>
<dbReference type="PANTHER" id="PTHR30333:SF1">
    <property type="entry name" value="CYTOCHROME C-TYPE PROTEIN NAPC"/>
    <property type="match status" value="1"/>
</dbReference>
<dbReference type="KEGG" id="ddl:Desdi_2945"/>
<evidence type="ECO:0000256" key="11">
    <source>
        <dbReference type="ARBA" id="ARBA00023136"/>
    </source>
</evidence>
<dbReference type="STRING" id="871963.Desdi_2945"/>
<reference evidence="16" key="1">
    <citation type="submission" date="2012-02" db="EMBL/GenBank/DDBJ databases">
        <title>Complete sequence of Desulfitobacterium dichloroeliminans LMG P-21439.</title>
        <authorList>
            <person name="Lucas S."/>
            <person name="Han J."/>
            <person name="Lapidus A."/>
            <person name="Cheng J.-F."/>
            <person name="Goodwin L."/>
            <person name="Pitluck S."/>
            <person name="Peters L."/>
            <person name="Ovchinnikova G."/>
            <person name="Teshima H."/>
            <person name="Detter J.C."/>
            <person name="Han C."/>
            <person name="Tapia R."/>
            <person name="Land M."/>
            <person name="Hauser L."/>
            <person name="Kyrpides N."/>
            <person name="Ivanova N."/>
            <person name="Pagani I."/>
            <person name="Kruse T."/>
            <person name="de Vos W.M."/>
            <person name="Boon N."/>
            <person name="Smidt H."/>
            <person name="Woyke T."/>
        </authorList>
    </citation>
    <scope>NUCLEOTIDE SEQUENCE [LARGE SCALE GENOMIC DNA]</scope>
    <source>
        <strain evidence="16">LMG P-21439 / DCA1</strain>
    </source>
</reference>
<dbReference type="InterPro" id="IPR036280">
    <property type="entry name" value="Multihaem_cyt_sf"/>
</dbReference>
<feature type="domain" description="NapC/NirT cytochrome c N-terminal" evidence="14">
    <location>
        <begin position="25"/>
        <end position="156"/>
    </location>
</feature>
<feature type="transmembrane region" description="Helical" evidence="13">
    <location>
        <begin position="26"/>
        <end position="48"/>
    </location>
</feature>
<keyword evidence="4" id="KW-1003">Cell membrane</keyword>
<dbReference type="InterPro" id="IPR005126">
    <property type="entry name" value="NapC/NirT_cyt_c_N"/>
</dbReference>
<dbReference type="RefSeq" id="WP_015263314.1">
    <property type="nucleotide sequence ID" value="NC_019903.1"/>
</dbReference>
<dbReference type="OrthoDB" id="9791652at2"/>
<comment type="subcellular location">
    <subcellularLocation>
        <location evidence="1">Cell membrane</location>
    </subcellularLocation>
</comment>
<keyword evidence="11 13" id="KW-0472">Membrane</keyword>
<dbReference type="AlphaFoldDB" id="L0FBM5"/>
<evidence type="ECO:0000313" key="16">
    <source>
        <dbReference type="Proteomes" id="UP000010797"/>
    </source>
</evidence>
<evidence type="ECO:0000256" key="8">
    <source>
        <dbReference type="ARBA" id="ARBA00022982"/>
    </source>
</evidence>
<evidence type="ECO:0000313" key="15">
    <source>
        <dbReference type="EMBL" id="AGA70353.1"/>
    </source>
</evidence>
<keyword evidence="16" id="KW-1185">Reference proteome</keyword>
<dbReference type="InterPro" id="IPR038266">
    <property type="entry name" value="NapC/NirT_cytc_sf"/>
</dbReference>
<protein>
    <submittedName>
        <fullName evidence="15">Respiratory nitrite reductase specific menaquinol--cytochrome-c reductase (NrfH)</fullName>
        <ecNumber evidence="15">1.10.2.-</ecNumber>
    </submittedName>
</protein>
<evidence type="ECO:0000256" key="1">
    <source>
        <dbReference type="ARBA" id="ARBA00004236"/>
    </source>
</evidence>
<gene>
    <name evidence="15" type="ordered locus">Desdi_2945</name>
</gene>
<dbReference type="eggNOG" id="COG3005">
    <property type="taxonomic scope" value="Bacteria"/>
</dbReference>
<evidence type="ECO:0000256" key="13">
    <source>
        <dbReference type="SAM" id="Phobius"/>
    </source>
</evidence>
<evidence type="ECO:0000256" key="7">
    <source>
        <dbReference type="ARBA" id="ARBA00022723"/>
    </source>
</evidence>
<dbReference type="GO" id="GO:0005886">
    <property type="term" value="C:plasma membrane"/>
    <property type="evidence" value="ECO:0007669"/>
    <property type="project" value="UniProtKB-SubCell"/>
</dbReference>
<dbReference type="GO" id="GO:0016491">
    <property type="term" value="F:oxidoreductase activity"/>
    <property type="evidence" value="ECO:0007669"/>
    <property type="project" value="UniProtKB-KW"/>
</dbReference>
<keyword evidence="5" id="KW-0349">Heme</keyword>
<accession>L0FBM5</accession>
<dbReference type="GO" id="GO:0022900">
    <property type="term" value="P:electron transport chain"/>
    <property type="evidence" value="ECO:0007669"/>
    <property type="project" value="InterPro"/>
</dbReference>
<dbReference type="PANTHER" id="PTHR30333">
    <property type="entry name" value="CYTOCHROME C-TYPE PROTEIN"/>
    <property type="match status" value="1"/>
</dbReference>
<dbReference type="EMBL" id="CP003344">
    <property type="protein sequence ID" value="AGA70353.1"/>
    <property type="molecule type" value="Genomic_DNA"/>
</dbReference>
<keyword evidence="6 13" id="KW-0812">Transmembrane</keyword>
<dbReference type="InterPro" id="IPR051174">
    <property type="entry name" value="Cytochrome_c-type_ET"/>
</dbReference>
<sequence length="162" mass="18321">MKYSGAEHEKTDTQGGKPKKTSRKTLVIGLLAVLCLTAVIGVQGVHALTKDPSYCVSCHVMEPVYGTWSHSSHREIVGCNDCHTDQTNYATKTYTKITSGVQHLYHNTFSDVPDSIRMNEKNNEMVQNNCLKCHQDVVRNISMDPSRQCFDCHRYTPHSNYR</sequence>
<feature type="compositionally biased region" description="Basic and acidic residues" evidence="12">
    <location>
        <begin position="1"/>
        <end position="12"/>
    </location>
</feature>
<evidence type="ECO:0000256" key="3">
    <source>
        <dbReference type="ARBA" id="ARBA00022448"/>
    </source>
</evidence>
<keyword evidence="9 13" id="KW-1133">Transmembrane helix</keyword>
<dbReference type="Proteomes" id="UP000010797">
    <property type="component" value="Chromosome"/>
</dbReference>